<accession>A0ACC3S9E9</accession>
<evidence type="ECO:0000313" key="1">
    <source>
        <dbReference type="EMBL" id="KAK8200999.1"/>
    </source>
</evidence>
<dbReference type="Proteomes" id="UP001320706">
    <property type="component" value="Unassembled WGS sequence"/>
</dbReference>
<sequence>MAYLTLGKRLLARRLYLVLSCILTGLLIAVHLEAARPSISLHVSNIDADVNRTLVGRAVNNTLVVVPVNTGMLYWADNLLCSLQRTDFDSNQVLFWALDARAKTLLEAQGRATYFDASLLSVATNANRNGDTRDYRKMMRERPKFFVDVLSAGYDILMIDADTVWFQSPLVLRDESVDAVFSTDAREFYQDHDAFRDAWRRGDRIPPVCAGVFWMKASAKTVRLYQDMLAVFNGGLRTLALRLLFFQDDQRGLDVLLNDGRTRLVEPLPRGITADMLKGRYRDHAEMRVRLLDQTEVVNGHLLKNRPRRYQESLANLRSEGEDRIAVHLNWNPRDVTKEDGSKEMGFWLLDDGGDCKDP</sequence>
<comment type="caution">
    <text evidence="1">The sequence shown here is derived from an EMBL/GenBank/DDBJ whole genome shotgun (WGS) entry which is preliminary data.</text>
</comment>
<gene>
    <name evidence="1" type="ORF">M8818_006319</name>
</gene>
<evidence type="ECO:0000313" key="2">
    <source>
        <dbReference type="Proteomes" id="UP001320706"/>
    </source>
</evidence>
<organism evidence="1 2">
    <name type="scientific">Zalaria obscura</name>
    <dbReference type="NCBI Taxonomy" id="2024903"/>
    <lineage>
        <taxon>Eukaryota</taxon>
        <taxon>Fungi</taxon>
        <taxon>Dikarya</taxon>
        <taxon>Ascomycota</taxon>
        <taxon>Pezizomycotina</taxon>
        <taxon>Dothideomycetes</taxon>
        <taxon>Dothideomycetidae</taxon>
        <taxon>Dothideales</taxon>
        <taxon>Zalariaceae</taxon>
        <taxon>Zalaria</taxon>
    </lineage>
</organism>
<protein>
    <submittedName>
        <fullName evidence="1">Uncharacterized protein</fullName>
    </submittedName>
</protein>
<dbReference type="EMBL" id="JAMKPW020000038">
    <property type="protein sequence ID" value="KAK8200999.1"/>
    <property type="molecule type" value="Genomic_DNA"/>
</dbReference>
<name>A0ACC3S9E9_9PEZI</name>
<keyword evidence="2" id="KW-1185">Reference proteome</keyword>
<proteinExistence type="predicted"/>
<reference evidence="1" key="1">
    <citation type="submission" date="2024-02" db="EMBL/GenBank/DDBJ databases">
        <title>Metagenome Assembled Genome of Zalaria obscura JY119.</title>
        <authorList>
            <person name="Vighnesh L."/>
            <person name="Jagadeeshwari U."/>
            <person name="Venkata Ramana C."/>
            <person name="Sasikala C."/>
        </authorList>
    </citation>
    <scope>NUCLEOTIDE SEQUENCE</scope>
    <source>
        <strain evidence="1">JY119</strain>
    </source>
</reference>